<dbReference type="SMART" id="SM00545">
    <property type="entry name" value="JmjN"/>
    <property type="match status" value="1"/>
</dbReference>
<dbReference type="Pfam" id="PF01388">
    <property type="entry name" value="ARID"/>
    <property type="match status" value="1"/>
</dbReference>
<dbReference type="SUPFAM" id="SSF46774">
    <property type="entry name" value="ARID-like"/>
    <property type="match status" value="1"/>
</dbReference>
<name>A0A4T0X4N0_9ASCO</name>
<sequence>MQQRKLDKFNSQANDEQSPDLPKFNTSEGYKLDENVDYLNIGKSDLSVIYAKQTCESNQSIAKNIPSSVDMRESYSSIFDFDDDTVSAVAAAATFLNDVDLKRELKDDQNFDGKRQRKFTADFGTVNDEELVDAGLSLESYHHLLNSDSVKSDDPKTKNLKFSKKANSIKFTPNISTFNIKQPKRSSVAKKGRKDLKGPVKHSRFFKVVGSEINNKNLKPSSVHHYNPYRYPQNRSKQNSFPDFIKTRKINNAEGSDSVTAASPDFLHESYLLSADHQSPSIPVLRPTVDEFENIYAYLDSIKEIGKKFGAVKVIPPTELVPKFSISLESFWIKTTRQLWNSSCDELNARTEFYTQLKELLRGKKLPLNKLPCIDKRSIDLYRLFRIVNLRGGFQSCCNDKLWAQIGRELGFYGKISSSLSSSIKSVYQKYLADWEDVLFENNIDYLYQVRNDETKSLFTKEKFLKNQPEVPIIIGSATCYTRNRKILADAGFCNYYDQATTQKKGITLSDTSTLPSYDFYNWSGINIEEDSNPTELKISSLYTLKQFYDKSRILKYQVLDKFKELEPPNFEDMKYLDKTFWKLLNNHELMFETEVALHQSTIVHESSYENQFITEKHGDLSSAILGSSNFNNISIVDDSVLQYTHAYSDTIYHSYLNFCMFYGSKAWSMEDHWLYNIDYHYLGDAKSHYFIPPADQEKYERLVEKYLCSRTDANKRTTETIVDFEKTISNADIYNACLENQVCYDLNLPRGKPRNTEFCQFIDDKTAPKRYNNDIMFSPELLRKNGITVYHAFQEVGEMIIKFPKTYSAYFSLGTSVTESINVAPHDWISYSLDAAKWLQKQQLIPQFSTFAMLLKTAYESSNRKILYSLLPVLEKRIHEELDKRTKIRACISEVKLDGDYNFQNMLSKLDFEGSCESKSTSDGCIFQENSQVNKVTDADLCDIFPTFVLISALKSKCESFTMSLDYFLNIRTRESYAIPLNNCKMISFVSDDYLKKCLMVAKAKLDSPRQWINRYHDLLSQYSRPPLLKVKPLLYEAETILNNKAHEESADMKLANREYKSLQRYVERTEEWILKAQPFLRHNSTINLPLENFKILLEDIKKLRISTDEVNQILNLADRIKRFDEDAIFELSKEKDKLDFRKLSSLHSEGLKINVKLKSFAIIDNVVKRAQWIESASRDPSSYEELELLYGQGCSFNLKNCNDLRILESLRKKVETSKAAISKFEALKRENQKVTYNALLELNKMSDLLPLSDVKRYTKDLMNEFKHISEIIVPLINTIRERSLIVSSANNLSDKITTYMQFSDHIGNLISNINLESTLKTLSKFEEFNVECQLFKDQFIDGPSLMITELDQVYNKLTDYYRNYIRLNSLADADILNHMLHNDADILNSINCESSSCEQAIEGEMIKYEQCQEEYHTGSIEGPNGAGHQRYQYYDVEINTKPLTSDKMNRPTFETMVMVAEKFMRTTSVTNSDVSTFLKVTQKYYELYHSICSQNRVQINVTEEGTTYDFPEDLKMLKSLLDKLYETFICFENLQNNLQEKYKELLGLTALTN</sequence>
<evidence type="ECO:0000313" key="7">
    <source>
        <dbReference type="EMBL" id="TID29724.1"/>
    </source>
</evidence>
<reference evidence="7 8" key="1">
    <citation type="journal article" date="2019" name="Front. Genet.">
        <title>Whole-Genome Sequencing of the Opportunistic Yeast Pathogen Candida inconspicua Uncovers Its Hybrid Origin.</title>
        <authorList>
            <person name="Mixao V."/>
            <person name="Hansen A.P."/>
            <person name="Saus E."/>
            <person name="Boekhout T."/>
            <person name="Lass-Florl C."/>
            <person name="Gabaldon T."/>
        </authorList>
    </citation>
    <scope>NUCLEOTIDE SEQUENCE [LARGE SCALE GENOMIC DNA]</scope>
    <source>
        <strain evidence="7 8">CBS 180</strain>
    </source>
</reference>
<organism evidence="7 8">
    <name type="scientific">Pichia inconspicua</name>
    <dbReference type="NCBI Taxonomy" id="52247"/>
    <lineage>
        <taxon>Eukaryota</taxon>
        <taxon>Fungi</taxon>
        <taxon>Dikarya</taxon>
        <taxon>Ascomycota</taxon>
        <taxon>Saccharomycotina</taxon>
        <taxon>Pichiomycetes</taxon>
        <taxon>Pichiales</taxon>
        <taxon>Pichiaceae</taxon>
        <taxon>Pichia</taxon>
    </lineage>
</organism>
<evidence type="ECO:0000256" key="1">
    <source>
        <dbReference type="ARBA" id="ARBA00004123"/>
    </source>
</evidence>
<dbReference type="SUPFAM" id="SSF51197">
    <property type="entry name" value="Clavaminate synthase-like"/>
    <property type="match status" value="1"/>
</dbReference>
<dbReference type="PANTHER" id="PTHR10694:SF113">
    <property type="entry name" value="PROTEIN JUMONJI"/>
    <property type="match status" value="1"/>
</dbReference>
<dbReference type="PANTHER" id="PTHR10694">
    <property type="entry name" value="LYSINE-SPECIFIC DEMETHYLASE"/>
    <property type="match status" value="1"/>
</dbReference>
<dbReference type="InterPro" id="IPR036431">
    <property type="entry name" value="ARID_dom_sf"/>
</dbReference>
<dbReference type="InterPro" id="IPR003349">
    <property type="entry name" value="JmjN"/>
</dbReference>
<dbReference type="GO" id="GO:0005634">
    <property type="term" value="C:nucleus"/>
    <property type="evidence" value="ECO:0007669"/>
    <property type="project" value="UniProtKB-SubCell"/>
</dbReference>
<keyword evidence="8" id="KW-1185">Reference proteome</keyword>
<dbReference type="PROSITE" id="PS51184">
    <property type="entry name" value="JMJC"/>
    <property type="match status" value="1"/>
</dbReference>
<dbReference type="SMART" id="SM00501">
    <property type="entry name" value="BRIGHT"/>
    <property type="match status" value="1"/>
</dbReference>
<feature type="domain" description="JmjN" evidence="5">
    <location>
        <begin position="282"/>
        <end position="323"/>
    </location>
</feature>
<dbReference type="InterPro" id="IPR013637">
    <property type="entry name" value="Lys_sp_deMease-like_dom"/>
</dbReference>
<evidence type="ECO:0000313" key="8">
    <source>
        <dbReference type="Proteomes" id="UP000307173"/>
    </source>
</evidence>
<dbReference type="PROSITE" id="PS51183">
    <property type="entry name" value="JMJN"/>
    <property type="match status" value="1"/>
</dbReference>
<dbReference type="Pfam" id="PF08429">
    <property type="entry name" value="PLU-1"/>
    <property type="match status" value="1"/>
</dbReference>
<keyword evidence="2" id="KW-0539">Nucleus</keyword>
<dbReference type="Pfam" id="PF02373">
    <property type="entry name" value="JmjC"/>
    <property type="match status" value="2"/>
</dbReference>
<evidence type="ECO:0000259" key="5">
    <source>
        <dbReference type="PROSITE" id="PS51183"/>
    </source>
</evidence>
<evidence type="ECO:0000259" key="6">
    <source>
        <dbReference type="PROSITE" id="PS51184"/>
    </source>
</evidence>
<dbReference type="InterPro" id="IPR003347">
    <property type="entry name" value="JmjC_dom"/>
</dbReference>
<evidence type="ECO:0000256" key="2">
    <source>
        <dbReference type="ARBA" id="ARBA00023242"/>
    </source>
</evidence>
<dbReference type="InterPro" id="IPR001606">
    <property type="entry name" value="ARID_dom"/>
</dbReference>
<evidence type="ECO:0008006" key="9">
    <source>
        <dbReference type="Google" id="ProtNLM"/>
    </source>
</evidence>
<dbReference type="STRING" id="52247.A0A4T0X4N0"/>
<dbReference type="SMART" id="SM00558">
    <property type="entry name" value="JmjC"/>
    <property type="match status" value="1"/>
</dbReference>
<evidence type="ECO:0000259" key="4">
    <source>
        <dbReference type="PROSITE" id="PS51011"/>
    </source>
</evidence>
<dbReference type="PROSITE" id="PS51011">
    <property type="entry name" value="ARID"/>
    <property type="match status" value="1"/>
</dbReference>
<dbReference type="GO" id="GO:0000785">
    <property type="term" value="C:chromatin"/>
    <property type="evidence" value="ECO:0007669"/>
    <property type="project" value="TreeGrafter"/>
</dbReference>
<proteinExistence type="predicted"/>
<dbReference type="GO" id="GO:0006338">
    <property type="term" value="P:chromatin remodeling"/>
    <property type="evidence" value="ECO:0007669"/>
    <property type="project" value="TreeGrafter"/>
</dbReference>
<feature type="domain" description="ARID" evidence="4">
    <location>
        <begin position="347"/>
        <end position="440"/>
    </location>
</feature>
<dbReference type="SMART" id="SM01014">
    <property type="entry name" value="ARID"/>
    <property type="match status" value="1"/>
</dbReference>
<dbReference type="Proteomes" id="UP000307173">
    <property type="component" value="Unassembled WGS sequence"/>
</dbReference>
<gene>
    <name evidence="7" type="ORF">CANINC_001642</name>
</gene>
<evidence type="ECO:0000256" key="3">
    <source>
        <dbReference type="SAM" id="MobiDB-lite"/>
    </source>
</evidence>
<dbReference type="Gene3D" id="1.10.150.60">
    <property type="entry name" value="ARID DNA-binding domain"/>
    <property type="match status" value="1"/>
</dbReference>
<comment type="subcellular location">
    <subcellularLocation>
        <location evidence="1">Nucleus</location>
    </subcellularLocation>
</comment>
<dbReference type="Gene3D" id="2.60.120.650">
    <property type="entry name" value="Cupin"/>
    <property type="match status" value="1"/>
</dbReference>
<dbReference type="Pfam" id="PF02375">
    <property type="entry name" value="JmjN"/>
    <property type="match status" value="1"/>
</dbReference>
<comment type="caution">
    <text evidence="7">The sequence shown here is derived from an EMBL/GenBank/DDBJ whole genome shotgun (WGS) entry which is preliminary data.</text>
</comment>
<dbReference type="GO" id="GO:0003677">
    <property type="term" value="F:DNA binding"/>
    <property type="evidence" value="ECO:0007669"/>
    <property type="project" value="InterPro"/>
</dbReference>
<accession>A0A4T0X4N0</accession>
<protein>
    <recommendedName>
        <fullName evidence="9">ARID domain-containing protein</fullName>
    </recommendedName>
</protein>
<dbReference type="OrthoDB" id="1678912at2759"/>
<dbReference type="CDD" id="cd16100">
    <property type="entry name" value="ARID"/>
    <property type="match status" value="1"/>
</dbReference>
<dbReference type="GO" id="GO:0010468">
    <property type="term" value="P:regulation of gene expression"/>
    <property type="evidence" value="ECO:0007669"/>
    <property type="project" value="TreeGrafter"/>
</dbReference>
<feature type="domain" description="JmjC" evidence="6">
    <location>
        <begin position="623"/>
        <end position="841"/>
    </location>
</feature>
<feature type="region of interest" description="Disordered" evidence="3">
    <location>
        <begin position="1"/>
        <end position="28"/>
    </location>
</feature>
<dbReference type="EMBL" id="SELW01000262">
    <property type="protein sequence ID" value="TID29724.1"/>
    <property type="molecule type" value="Genomic_DNA"/>
</dbReference>